<keyword evidence="1" id="KW-0808">Transferase</keyword>
<accession>A0A8J3B8P5</accession>
<gene>
    <name evidence="1" type="ORF">GCM10007043_17130</name>
</gene>
<dbReference type="InterPro" id="IPR037171">
    <property type="entry name" value="NagB/RpiA_transferase-like"/>
</dbReference>
<name>A0A8J3B8P5_9BACI</name>
<reference evidence="1" key="2">
    <citation type="submission" date="2020-09" db="EMBL/GenBank/DDBJ databases">
        <authorList>
            <person name="Sun Q."/>
            <person name="Ohkuma M."/>
        </authorList>
    </citation>
    <scope>NUCLEOTIDE SEQUENCE</scope>
    <source>
        <strain evidence="1">JCM 14719</strain>
    </source>
</reference>
<protein>
    <submittedName>
        <fullName evidence="1">CoA transferase subunit A</fullName>
    </submittedName>
</protein>
<dbReference type="Gene3D" id="3.30.30.40">
    <property type="match status" value="1"/>
</dbReference>
<keyword evidence="2" id="KW-1185">Reference proteome</keyword>
<reference evidence="1" key="1">
    <citation type="journal article" date="2014" name="Int. J. Syst. Evol. Microbiol.">
        <title>Complete genome sequence of Corynebacterium casei LMG S-19264T (=DSM 44701T), isolated from a smear-ripened cheese.</title>
        <authorList>
            <consortium name="US DOE Joint Genome Institute (JGI-PGF)"/>
            <person name="Walter F."/>
            <person name="Albersmeier A."/>
            <person name="Kalinowski J."/>
            <person name="Ruckert C."/>
        </authorList>
    </citation>
    <scope>NUCLEOTIDE SEQUENCE</scope>
    <source>
        <strain evidence="1">JCM 14719</strain>
    </source>
</reference>
<proteinExistence type="predicted"/>
<evidence type="ECO:0000313" key="1">
    <source>
        <dbReference type="EMBL" id="GGK03567.1"/>
    </source>
</evidence>
<dbReference type="SMART" id="SM00882">
    <property type="entry name" value="CoA_trans"/>
    <property type="match status" value="1"/>
</dbReference>
<dbReference type="SUPFAM" id="SSF100950">
    <property type="entry name" value="NagB/RpiA/CoA transferase-like"/>
    <property type="match status" value="1"/>
</dbReference>
<dbReference type="AlphaFoldDB" id="A0A8J3B8P5"/>
<dbReference type="Gene3D" id="3.40.1080.10">
    <property type="entry name" value="Glutaconate Coenzyme A-transferase"/>
    <property type="match status" value="1"/>
</dbReference>
<dbReference type="InterPro" id="IPR004165">
    <property type="entry name" value="CoA_trans_fam_I"/>
</dbReference>
<evidence type="ECO:0000313" key="2">
    <source>
        <dbReference type="Proteomes" id="UP000637720"/>
    </source>
</evidence>
<sequence>MSKRMTLAEAIAEHVRDGDRVAMGVHLEALIPFAAGLEMVRQGKKELTLIGPISDMLFDLLIGAGCVKRVIAAWVGNVSAGLGHNYRRAVEQGVPHPIVVEDHSNFTIQLALLAGAYGLPYVPARTVLGSDILRVSPALSTAPSPLDGKPTVIVPPLEPDVAILAVQRSDEEGNVHVWGNLGVAVEAGLASRKIIVLAEEVVPRDIIRSDPNRVLWPSWKVAAVVEVPGGCHPSPVPGYYNRDHDFFHQYHEESRTREGFLNWLERWVYGLPAREAYLEALGERWASLRARRSAPSVPVDYGY</sequence>
<dbReference type="RefSeq" id="WP_229725802.1">
    <property type="nucleotide sequence ID" value="NZ_BMOF01000037.1"/>
</dbReference>
<dbReference type="Proteomes" id="UP000637720">
    <property type="component" value="Unassembled WGS sequence"/>
</dbReference>
<dbReference type="EMBL" id="BMOF01000037">
    <property type="protein sequence ID" value="GGK03567.1"/>
    <property type="molecule type" value="Genomic_DNA"/>
</dbReference>
<comment type="caution">
    <text evidence="1">The sequence shown here is derived from an EMBL/GenBank/DDBJ whole genome shotgun (WGS) entry which is preliminary data.</text>
</comment>
<dbReference type="Pfam" id="PF01144">
    <property type="entry name" value="CoA_trans"/>
    <property type="match status" value="1"/>
</dbReference>
<dbReference type="GO" id="GO:0008410">
    <property type="term" value="F:CoA-transferase activity"/>
    <property type="evidence" value="ECO:0007669"/>
    <property type="project" value="InterPro"/>
</dbReference>
<organism evidence="1 2">
    <name type="scientific">Calditerricola satsumensis</name>
    <dbReference type="NCBI Taxonomy" id="373054"/>
    <lineage>
        <taxon>Bacteria</taxon>
        <taxon>Bacillati</taxon>
        <taxon>Bacillota</taxon>
        <taxon>Bacilli</taxon>
        <taxon>Bacillales</taxon>
        <taxon>Bacillaceae</taxon>
        <taxon>Calditerricola</taxon>
    </lineage>
</organism>